<organism evidence="10 11">
    <name type="scientific">Shewanella gaetbuli</name>
    <dbReference type="NCBI Taxonomy" id="220752"/>
    <lineage>
        <taxon>Bacteria</taxon>
        <taxon>Pseudomonadati</taxon>
        <taxon>Pseudomonadota</taxon>
        <taxon>Gammaproteobacteria</taxon>
        <taxon>Alteromonadales</taxon>
        <taxon>Shewanellaceae</taxon>
        <taxon>Shewanella</taxon>
    </lineage>
</organism>
<gene>
    <name evidence="7 10" type="primary">sbcD</name>
    <name evidence="10" type="ORF">L2672_12030</name>
</gene>
<evidence type="ECO:0000256" key="7">
    <source>
        <dbReference type="RuleBase" id="RU363069"/>
    </source>
</evidence>
<sequence>MRIIHTSDWHLGQHFLGKSRAAEHAAFMQWLLEQIQRYHVDALIVAGDIFDTGTPPSYARSLYNQFMVDIQKTSCQMIVLGGNHDSVATLGESQQLLKFLNVTVVPGVAEALAEHVVVIETNNQPSAIVCALPYMRPRDLVLSQADESSHDKQHKLANEIAQKYQQCFALAQQKNAQYEHRLPIIATGHLTTVGASTSESVRDIYIGSLDAFNANLFPQADYIALGHIHRPQKIAKTEHIRYSGSPIPLSFDELNGQKSVYLVEFDQAKLVQVDALPVPRFQAMASLKGNLAEIESQLAQFALADVSDEPQQTTWLSIEVAQQEYLSDLQNKISELTQGLPVEILQLKRRRKTYNPSATQQENETLSELSVEEVFQRRLAKEDFSGEDLQHKKQRINQLFVQVVDKVNQQLMATEDKQ</sequence>
<comment type="function">
    <text evidence="7">SbcCD cleaves DNA hairpin structures. These structures can inhibit DNA replication and are intermediates in certain DNA recombination reactions. The complex acts as a 3'-&gt;5' double strand exonuclease that can open hairpins. It also has a 5' single-strand endonuclease activity.</text>
</comment>
<keyword evidence="6 7" id="KW-0269">Exonuclease</keyword>
<dbReference type="NCBIfam" id="NF008206">
    <property type="entry name" value="PRK10966.1"/>
    <property type="match status" value="1"/>
</dbReference>
<dbReference type="Gene3D" id="3.30.160.720">
    <property type="match status" value="1"/>
</dbReference>
<dbReference type="GO" id="GO:0006310">
    <property type="term" value="P:DNA recombination"/>
    <property type="evidence" value="ECO:0007669"/>
    <property type="project" value="UniProtKB-KW"/>
</dbReference>
<dbReference type="Gene3D" id="3.60.21.10">
    <property type="match status" value="1"/>
</dbReference>
<evidence type="ECO:0000313" key="10">
    <source>
        <dbReference type="EMBL" id="MCL1143425.1"/>
    </source>
</evidence>
<dbReference type="NCBIfam" id="TIGR00619">
    <property type="entry name" value="sbcd"/>
    <property type="match status" value="1"/>
</dbReference>
<dbReference type="InterPro" id="IPR029052">
    <property type="entry name" value="Metallo-depent_PP-like"/>
</dbReference>
<dbReference type="PANTHER" id="PTHR30337">
    <property type="entry name" value="COMPONENT OF ATP-DEPENDENT DSDNA EXONUCLEASE"/>
    <property type="match status" value="1"/>
</dbReference>
<dbReference type="PANTHER" id="PTHR30337:SF0">
    <property type="entry name" value="NUCLEASE SBCCD SUBUNIT D"/>
    <property type="match status" value="1"/>
</dbReference>
<dbReference type="SUPFAM" id="SSF56300">
    <property type="entry name" value="Metallo-dependent phosphatases"/>
    <property type="match status" value="1"/>
</dbReference>
<dbReference type="CDD" id="cd00840">
    <property type="entry name" value="MPP_Mre11_N"/>
    <property type="match status" value="1"/>
</dbReference>
<feature type="domain" description="Nuclease SbcCD subunit D C-terminal" evidence="9">
    <location>
        <begin position="280"/>
        <end position="382"/>
    </location>
</feature>
<evidence type="ECO:0000256" key="3">
    <source>
        <dbReference type="ARBA" id="ARBA00013365"/>
    </source>
</evidence>
<feature type="domain" description="Calcineurin-like phosphoesterase" evidence="8">
    <location>
        <begin position="1"/>
        <end position="231"/>
    </location>
</feature>
<dbReference type="InterPro" id="IPR026843">
    <property type="entry name" value="SbcD_C"/>
</dbReference>
<evidence type="ECO:0000313" key="11">
    <source>
        <dbReference type="Proteomes" id="UP001139333"/>
    </source>
</evidence>
<dbReference type="GO" id="GO:0004519">
    <property type="term" value="F:endonuclease activity"/>
    <property type="evidence" value="ECO:0007669"/>
    <property type="project" value="UniProtKB-KW"/>
</dbReference>
<dbReference type="EMBL" id="JAKIKP010000008">
    <property type="protein sequence ID" value="MCL1143425.1"/>
    <property type="molecule type" value="Genomic_DNA"/>
</dbReference>
<dbReference type="Pfam" id="PF00149">
    <property type="entry name" value="Metallophos"/>
    <property type="match status" value="1"/>
</dbReference>
<dbReference type="InterPro" id="IPR041796">
    <property type="entry name" value="Mre11_N"/>
</dbReference>
<evidence type="ECO:0000256" key="6">
    <source>
        <dbReference type="ARBA" id="ARBA00022839"/>
    </source>
</evidence>
<dbReference type="Pfam" id="PF12320">
    <property type="entry name" value="SbcD_C"/>
    <property type="match status" value="1"/>
</dbReference>
<dbReference type="InterPro" id="IPR050535">
    <property type="entry name" value="DNA_Repair-Maintenance_Comp"/>
</dbReference>
<dbReference type="InterPro" id="IPR004593">
    <property type="entry name" value="SbcD"/>
</dbReference>
<proteinExistence type="inferred from homology"/>
<comment type="subunit">
    <text evidence="2 7">Heterodimer of SbcC and SbcD.</text>
</comment>
<dbReference type="Proteomes" id="UP001139333">
    <property type="component" value="Unassembled WGS sequence"/>
</dbReference>
<dbReference type="InterPro" id="IPR004843">
    <property type="entry name" value="Calcineurin-like_PHP"/>
</dbReference>
<keyword evidence="7" id="KW-0255">Endonuclease</keyword>
<dbReference type="GO" id="GO:0006260">
    <property type="term" value="P:DNA replication"/>
    <property type="evidence" value="ECO:0007669"/>
    <property type="project" value="UniProtKB-KW"/>
</dbReference>
<comment type="caution">
    <text evidence="10">The sequence shown here is derived from an EMBL/GenBank/DDBJ whole genome shotgun (WGS) entry which is preliminary data.</text>
</comment>
<keyword evidence="4 7" id="KW-0540">Nuclease</keyword>
<name>A0A9X1ZPY6_9GAMM</name>
<keyword evidence="5 7" id="KW-0378">Hydrolase</keyword>
<evidence type="ECO:0000259" key="8">
    <source>
        <dbReference type="Pfam" id="PF00149"/>
    </source>
</evidence>
<dbReference type="GO" id="GO:0008408">
    <property type="term" value="F:3'-5' exonuclease activity"/>
    <property type="evidence" value="ECO:0007669"/>
    <property type="project" value="InterPro"/>
</dbReference>
<evidence type="ECO:0000256" key="1">
    <source>
        <dbReference type="ARBA" id="ARBA00010555"/>
    </source>
</evidence>
<keyword evidence="7" id="KW-0235">DNA replication</keyword>
<protein>
    <recommendedName>
        <fullName evidence="3 7">Nuclease SbcCD subunit D</fullName>
    </recommendedName>
</protein>
<keyword evidence="7" id="KW-0233">DNA recombination</keyword>
<comment type="similarity">
    <text evidence="1 7">Belongs to the SbcD family.</text>
</comment>
<evidence type="ECO:0000256" key="2">
    <source>
        <dbReference type="ARBA" id="ARBA00011322"/>
    </source>
</evidence>
<evidence type="ECO:0000259" key="9">
    <source>
        <dbReference type="Pfam" id="PF12320"/>
    </source>
</evidence>
<accession>A0A9X1ZPY6</accession>
<keyword evidence="11" id="KW-1185">Reference proteome</keyword>
<evidence type="ECO:0000256" key="4">
    <source>
        <dbReference type="ARBA" id="ARBA00022722"/>
    </source>
</evidence>
<reference evidence="10" key="1">
    <citation type="submission" date="2022-01" db="EMBL/GenBank/DDBJ databases">
        <title>Whole genome-based taxonomy of the Shewanellaceae.</title>
        <authorList>
            <person name="Martin-Rodriguez A.J."/>
        </authorList>
    </citation>
    <scope>NUCLEOTIDE SEQUENCE</scope>
    <source>
        <strain evidence="10">DSM 16422</strain>
    </source>
</reference>
<dbReference type="RefSeq" id="WP_248996098.1">
    <property type="nucleotide sequence ID" value="NZ_JAKIKP010000008.1"/>
</dbReference>
<dbReference type="AlphaFoldDB" id="A0A9X1ZPY6"/>
<evidence type="ECO:0000256" key="5">
    <source>
        <dbReference type="ARBA" id="ARBA00022801"/>
    </source>
</evidence>